<dbReference type="RefSeq" id="WP_213350238.1">
    <property type="nucleotide sequence ID" value="NZ_JAHBGB010000002.1"/>
</dbReference>
<sequence length="130" mass="13944">MAQIGGQSMLRLRAGFLVLAALAYLSFVVGRWMATLFSLGFLWAAAIGIAVALLLALAASRLDRNAYLVIAAVVTLFGAFTAFDFARGPVDLSQGMAAFLALIAAVLLAAAFWDFANLLREFRAWAERRG</sequence>
<keyword evidence="1" id="KW-0472">Membrane</keyword>
<dbReference type="Proteomes" id="UP001597299">
    <property type="component" value="Unassembled WGS sequence"/>
</dbReference>
<proteinExistence type="predicted"/>
<gene>
    <name evidence="2" type="ORF">ACFSNC_12595</name>
</gene>
<feature type="transmembrane region" description="Helical" evidence="1">
    <location>
        <begin position="40"/>
        <end position="59"/>
    </location>
</feature>
<feature type="transmembrane region" description="Helical" evidence="1">
    <location>
        <begin position="12"/>
        <end position="34"/>
    </location>
</feature>
<dbReference type="EMBL" id="JBHUHD010000001">
    <property type="protein sequence ID" value="MFD2141247.1"/>
    <property type="molecule type" value="Genomic_DNA"/>
</dbReference>
<evidence type="ECO:0000313" key="3">
    <source>
        <dbReference type="Proteomes" id="UP001597299"/>
    </source>
</evidence>
<keyword evidence="1" id="KW-0812">Transmembrane</keyword>
<feature type="transmembrane region" description="Helical" evidence="1">
    <location>
        <begin position="98"/>
        <end position="119"/>
    </location>
</feature>
<name>A0ABW4YY04_9HYPH</name>
<keyword evidence="3" id="KW-1185">Reference proteome</keyword>
<feature type="transmembrane region" description="Helical" evidence="1">
    <location>
        <begin position="66"/>
        <end position="86"/>
    </location>
</feature>
<accession>A0ABW4YY04</accession>
<keyword evidence="1" id="KW-1133">Transmembrane helix</keyword>
<reference evidence="3" key="1">
    <citation type="journal article" date="2019" name="Int. J. Syst. Evol. Microbiol.">
        <title>The Global Catalogue of Microorganisms (GCM) 10K type strain sequencing project: providing services to taxonomists for standard genome sequencing and annotation.</title>
        <authorList>
            <consortium name="The Broad Institute Genomics Platform"/>
            <consortium name="The Broad Institute Genome Sequencing Center for Infectious Disease"/>
            <person name="Wu L."/>
            <person name="Ma J."/>
        </authorList>
    </citation>
    <scope>NUCLEOTIDE SEQUENCE [LARGE SCALE GENOMIC DNA]</scope>
    <source>
        <strain evidence="3">CCM 7435</strain>
    </source>
</reference>
<evidence type="ECO:0000256" key="1">
    <source>
        <dbReference type="SAM" id="Phobius"/>
    </source>
</evidence>
<comment type="caution">
    <text evidence="2">The sequence shown here is derived from an EMBL/GenBank/DDBJ whole genome shotgun (WGS) entry which is preliminary data.</text>
</comment>
<organism evidence="2 3">
    <name type="scientific">Ancylobacter oerskovii</name>
    <dbReference type="NCBI Taxonomy" id="459519"/>
    <lineage>
        <taxon>Bacteria</taxon>
        <taxon>Pseudomonadati</taxon>
        <taxon>Pseudomonadota</taxon>
        <taxon>Alphaproteobacteria</taxon>
        <taxon>Hyphomicrobiales</taxon>
        <taxon>Xanthobacteraceae</taxon>
        <taxon>Ancylobacter</taxon>
    </lineage>
</organism>
<protein>
    <submittedName>
        <fullName evidence="2">Uncharacterized protein</fullName>
    </submittedName>
</protein>
<evidence type="ECO:0000313" key="2">
    <source>
        <dbReference type="EMBL" id="MFD2141247.1"/>
    </source>
</evidence>